<keyword evidence="4 7" id="KW-1133">Transmembrane helix</keyword>
<keyword evidence="5 7" id="KW-0472">Membrane</keyword>
<name>A0A511V375_9BACL</name>
<dbReference type="EMBL" id="BJXX01000040">
    <property type="protein sequence ID" value="GEN33360.1"/>
    <property type="molecule type" value="Genomic_DNA"/>
</dbReference>
<keyword evidence="3 7" id="KW-0812">Transmembrane</keyword>
<dbReference type="AlphaFoldDB" id="A0A511V375"/>
<evidence type="ECO:0000256" key="5">
    <source>
        <dbReference type="ARBA" id="ARBA00023136"/>
    </source>
</evidence>
<evidence type="ECO:0000256" key="4">
    <source>
        <dbReference type="ARBA" id="ARBA00022989"/>
    </source>
</evidence>
<dbReference type="Proteomes" id="UP000321157">
    <property type="component" value="Unassembled WGS sequence"/>
</dbReference>
<protein>
    <recommendedName>
        <fullName evidence="8">RsgI N-terminal anti-sigma domain-containing protein</fullName>
    </recommendedName>
</protein>
<evidence type="ECO:0000313" key="9">
    <source>
        <dbReference type="EMBL" id="GEN33360.1"/>
    </source>
</evidence>
<keyword evidence="10" id="KW-1185">Reference proteome</keyword>
<comment type="subcellular location">
    <subcellularLocation>
        <location evidence="1">Cell membrane</location>
        <topology evidence="1">Single-pass membrane protein</topology>
    </subcellularLocation>
</comment>
<feature type="domain" description="RsgI N-terminal anti-sigma" evidence="8">
    <location>
        <begin position="3"/>
        <end position="52"/>
    </location>
</feature>
<dbReference type="RefSeq" id="WP_170230143.1">
    <property type="nucleotide sequence ID" value="NZ_BJXX01000040.1"/>
</dbReference>
<evidence type="ECO:0000256" key="3">
    <source>
        <dbReference type="ARBA" id="ARBA00022692"/>
    </source>
</evidence>
<gene>
    <name evidence="9" type="ORF">ADA01nite_08200</name>
</gene>
<dbReference type="Pfam" id="PF23750">
    <property type="entry name" value="RsgI_M"/>
    <property type="match status" value="1"/>
</dbReference>
<feature type="compositionally biased region" description="Low complexity" evidence="6">
    <location>
        <begin position="369"/>
        <end position="380"/>
    </location>
</feature>
<feature type="compositionally biased region" description="Basic and acidic residues" evidence="6">
    <location>
        <begin position="354"/>
        <end position="366"/>
    </location>
</feature>
<evidence type="ECO:0000259" key="8">
    <source>
        <dbReference type="PROSITE" id="PS51849"/>
    </source>
</evidence>
<feature type="region of interest" description="Disordered" evidence="6">
    <location>
        <begin position="349"/>
        <end position="441"/>
    </location>
</feature>
<evidence type="ECO:0000256" key="2">
    <source>
        <dbReference type="ARBA" id="ARBA00022475"/>
    </source>
</evidence>
<proteinExistence type="predicted"/>
<evidence type="ECO:0000256" key="6">
    <source>
        <dbReference type="SAM" id="MobiDB-lite"/>
    </source>
</evidence>
<comment type="caution">
    <text evidence="9">The sequence shown here is derived from an EMBL/GenBank/DDBJ whole genome shotgun (WGS) entry which is preliminary data.</text>
</comment>
<feature type="transmembrane region" description="Helical" evidence="7">
    <location>
        <begin position="63"/>
        <end position="92"/>
    </location>
</feature>
<dbReference type="InterPro" id="IPR024449">
    <property type="entry name" value="Anti-sigma_RsgI_N"/>
</dbReference>
<sequence length="441" mass="49813">MKKKGIVLEIRGQYLIVMTSDGEFCRVPPVDDGPLMEGDEIEFTHTVETSTAIRSKRQGWKHWTYIAAACLLLLITALPLWNMVFASAYAAVSIDINPSFELEVDEKYEVTDVQALNEDAERMLSDVEWKDRTMVEVTKNILSEARQHGFLKTNHDVLIVPVGLKDPSASQELLQIMKKEIPNLTAGSQDELTITMMESTKEIRKQAQDFGVSAGRYALYDSLKRIHKDVSEDKIRSLSISDVSSAIGGFKNIPNVVQYSNVPSALKKGQPVKRKQAIPVQAQTAAKPVKQGTAPQKKPELQKKQTAAVHTERRTAPPVKHAPKLTAQEQKDKWRNVPKLIVEETKYKAGVQAQKEKERTEEDKKYNSGYGQQQQAQQGGRVIKKEEKERNEKYKEEREQNKQNFVRPPLKKQEEKPQEGNQETPPGKKPEPSTDKATMAN</sequence>
<dbReference type="PROSITE" id="PS51849">
    <property type="entry name" value="RSGI_N"/>
    <property type="match status" value="1"/>
</dbReference>
<evidence type="ECO:0000256" key="7">
    <source>
        <dbReference type="SAM" id="Phobius"/>
    </source>
</evidence>
<evidence type="ECO:0000313" key="10">
    <source>
        <dbReference type="Proteomes" id="UP000321157"/>
    </source>
</evidence>
<organism evidence="9 10">
    <name type="scientific">Aneurinibacillus danicus</name>
    <dbReference type="NCBI Taxonomy" id="267746"/>
    <lineage>
        <taxon>Bacteria</taxon>
        <taxon>Bacillati</taxon>
        <taxon>Bacillota</taxon>
        <taxon>Bacilli</taxon>
        <taxon>Bacillales</taxon>
        <taxon>Paenibacillaceae</taxon>
        <taxon>Aneurinibacillus group</taxon>
        <taxon>Aneurinibacillus</taxon>
    </lineage>
</organism>
<dbReference type="Pfam" id="PF12791">
    <property type="entry name" value="RsgI_N"/>
    <property type="match status" value="1"/>
</dbReference>
<feature type="compositionally biased region" description="Basic and acidic residues" evidence="6">
    <location>
        <begin position="383"/>
        <end position="401"/>
    </location>
</feature>
<dbReference type="InterPro" id="IPR055431">
    <property type="entry name" value="RsgI_M"/>
</dbReference>
<feature type="region of interest" description="Disordered" evidence="6">
    <location>
        <begin position="282"/>
        <end position="337"/>
    </location>
</feature>
<evidence type="ECO:0000256" key="1">
    <source>
        <dbReference type="ARBA" id="ARBA00004162"/>
    </source>
</evidence>
<dbReference type="GO" id="GO:0005886">
    <property type="term" value="C:plasma membrane"/>
    <property type="evidence" value="ECO:0007669"/>
    <property type="project" value="UniProtKB-SubCell"/>
</dbReference>
<reference evidence="9 10" key="1">
    <citation type="submission" date="2019-07" db="EMBL/GenBank/DDBJ databases">
        <title>Whole genome shotgun sequence of Aneurinibacillus danicus NBRC 102444.</title>
        <authorList>
            <person name="Hosoyama A."/>
            <person name="Uohara A."/>
            <person name="Ohji S."/>
            <person name="Ichikawa N."/>
        </authorList>
    </citation>
    <scope>NUCLEOTIDE SEQUENCE [LARGE SCALE GENOMIC DNA]</scope>
    <source>
        <strain evidence="9 10">NBRC 102444</strain>
    </source>
</reference>
<keyword evidence="2" id="KW-1003">Cell membrane</keyword>
<accession>A0A511V375</accession>